<dbReference type="SMART" id="SM00710">
    <property type="entry name" value="PbH1"/>
    <property type="match status" value="6"/>
</dbReference>
<evidence type="ECO:0000256" key="1">
    <source>
        <dbReference type="ARBA" id="ARBA00001913"/>
    </source>
</evidence>
<dbReference type="InterPro" id="IPR052052">
    <property type="entry name" value="Polysaccharide_Lyase_9"/>
</dbReference>
<dbReference type="InterPro" id="IPR006626">
    <property type="entry name" value="PbH1"/>
</dbReference>
<sequence>MKNRFKKILTVMSVFLMVFTSMNLAVFAETGDTDLSGWEFAAFGSNTGSDKNPPPTIHDDGSVTIDAAGGKIASSEEGLSYYFTKLPADANFEIHTTASADAYSPDGQRSFGLMLKDAVGEDGDSGKHAANYVAVGALDDAMRGFYSQGGIEKLDAFSENVPPATGETYELSIRKSGDTFVVTSNGESEVFSLDGAFSEDIYVGFYVARNGTVTFSDTSLDVANKVVKELNVNAQDMKTEYLVDESLDLSGLEVTAIYGDGSEEVLAEDDYIVNGFDSSQAGTNTVMVSYNGAETPLDLTIRELQLTGMEIKYYPAKTAYYPKDEFDPEGLVVLGDYDNGYQVIELDEEQYSFVIDGEEVEEDGYQFDNAGTFEVTIQSIANPDISTSFEVKVENAAMEKLEITQLPAKTQYFLGDELDLDGIVVQAEYSDGYSERLMKDQFEVSELDTNTTGDKEVAVSYKGQEATFTVNVKEKELQGIQLAEYPKTTYQVGEDFDSAGVAIAKVYDNGEEELLDESAYELDTSSFDGSQAGVYPVEVNPNDDSISSITFDVTVREHSEPEWKTIQFGQSSGSDTNYVDFLGDGSINIVAKPAGAGKITGDHDGITFYYTEIDAEQDNFELTADIKVNEYAKTPNHDGQESFGIMARDAIGTNDDDSVFASNIAAVGGFSGGTQEKNGTQLFVRTGVESSDGAGSEGIQKQMLKDEKPETSNTYPVQDYRLTLSKTNSGFTAQLNDGQEAIFFEPEILNVQDSKIYVGFYTARLADIEVSNIDFNVSAQATDAPRVEPPEEPVEPGFEIVSRDKSSETDYELLLKSNVDGVATIKQGQEVIAQDQQVSKGELSAIAADLPKNEDTNFSITFLPDDTQFLTSYDKQVKNFTVSMKTFNETGDIHVTPEGTSGGDGSTENPLDLDTAVEYVLPGQKIILADGDYVRHSKLEIAKYNDGTADAMKYLVAEEGATPVVDFDKRSEGVVLSGDYWHVKGIDFARSAGNTKGFTIGGSHNIVEASRFYENGDTGLQISRTDGEAPREEWPSDNLILNSESFDNRDPSDNNADGFAAKLTSGDNNVFRGCIAHHNIDDGWDLYTKVGTGAIGPVLIEDSIAYSNGYLTDGTEGDGDKNGFKLGGEGVHVPHTIKDSLAFENGAVGFSSNSNPGVIAENNTSFNNAGGNIDFSTYANIEEDFTIDGFISYQKDYDVTDSYPEDAVSADNFFFDGTVSKNSSGVVLTDENFASLQPELPFDRDEEGNIILGDFLQFQVNAQADITPPVINKHKGQNETGGPKAAVYIKLQEGFNLRDIKIDSVRLNGELEPLKNQKKNPVVDYDEDGELELKVQFSRNKLASTLETGEQEVSVTGQLNSGLPFETTVTVTVK</sequence>
<reference evidence="16" key="1">
    <citation type="journal article" date="2019" name="Int. J. Syst. Evol. Microbiol.">
        <title>The Global Catalogue of Microorganisms (GCM) 10K type strain sequencing project: providing services to taxonomists for standard genome sequencing and annotation.</title>
        <authorList>
            <consortium name="The Broad Institute Genomics Platform"/>
            <consortium name="The Broad Institute Genome Sequencing Center for Infectious Disease"/>
            <person name="Wu L."/>
            <person name="Ma J."/>
        </authorList>
    </citation>
    <scope>NUCLEOTIDE SEQUENCE [LARGE SCALE GENOMIC DNA]</scope>
    <source>
        <strain evidence="16">CCM 7282</strain>
    </source>
</reference>
<dbReference type="InterPro" id="IPR053868">
    <property type="entry name" value="Pel9A-like_beta_helix"/>
</dbReference>
<dbReference type="PANTHER" id="PTHR40088:SF1">
    <property type="entry name" value="PECTATE LYASE PEL9"/>
    <property type="match status" value="1"/>
</dbReference>
<evidence type="ECO:0000259" key="13">
    <source>
        <dbReference type="Pfam" id="PF25849"/>
    </source>
</evidence>
<protein>
    <recommendedName>
        <fullName evidence="17">Ig-like protein group 3</fullName>
    </recommendedName>
</protein>
<name>A0ABQ1NV40_9BACI</name>
<comment type="similarity">
    <text evidence="8">Belongs to the polysaccharide lyase 9 family.</text>
</comment>
<feature type="domain" description="Pel9A-like right handed beta-helix region" evidence="12">
    <location>
        <begin position="1035"/>
        <end position="1174"/>
    </location>
</feature>
<evidence type="ECO:0000256" key="3">
    <source>
        <dbReference type="ARBA" id="ARBA00022525"/>
    </source>
</evidence>
<accession>A0ABQ1NV40</accession>
<evidence type="ECO:0000313" key="15">
    <source>
        <dbReference type="EMBL" id="GGC84045.1"/>
    </source>
</evidence>
<evidence type="ECO:0000259" key="14">
    <source>
        <dbReference type="Pfam" id="PF25850"/>
    </source>
</evidence>
<feature type="domain" description="Pectate disaccharide-lyase-like N-terminal" evidence="13">
    <location>
        <begin position="59"/>
        <end position="223"/>
    </location>
</feature>
<comment type="subcellular location">
    <subcellularLocation>
        <location evidence="2">Secreted</location>
    </subcellularLocation>
</comment>
<feature type="chain" id="PRO_5045196855" description="Ig-like protein group 3" evidence="10">
    <location>
        <begin position="29"/>
        <end position="1374"/>
    </location>
</feature>
<comment type="cofactor">
    <cofactor evidence="1">
        <name>Ca(2+)</name>
        <dbReference type="ChEBI" id="CHEBI:29108"/>
    </cofactor>
</comment>
<dbReference type="InterPro" id="IPR058863">
    <property type="entry name" value="PelX-like_Ig"/>
</dbReference>
<evidence type="ECO:0000256" key="5">
    <source>
        <dbReference type="ARBA" id="ARBA00022729"/>
    </source>
</evidence>
<dbReference type="InterPro" id="IPR058953">
    <property type="entry name" value="PelX-like_N"/>
</dbReference>
<comment type="caution">
    <text evidence="15">The sequence shown here is derived from an EMBL/GenBank/DDBJ whole genome shotgun (WGS) entry which is preliminary data.</text>
</comment>
<feature type="signal peptide" evidence="10">
    <location>
        <begin position="1"/>
        <end position="28"/>
    </location>
</feature>
<evidence type="ECO:0000256" key="9">
    <source>
        <dbReference type="SAM" id="MobiDB-lite"/>
    </source>
</evidence>
<evidence type="ECO:0000256" key="10">
    <source>
        <dbReference type="SAM" id="SignalP"/>
    </source>
</evidence>
<organism evidence="15 16">
    <name type="scientific">Thalassobacillus devorans</name>
    <dbReference type="NCBI Taxonomy" id="279813"/>
    <lineage>
        <taxon>Bacteria</taxon>
        <taxon>Bacillati</taxon>
        <taxon>Bacillota</taxon>
        <taxon>Bacilli</taxon>
        <taxon>Bacillales</taxon>
        <taxon>Bacillaceae</taxon>
        <taxon>Thalassobacillus</taxon>
    </lineage>
</organism>
<evidence type="ECO:0000256" key="2">
    <source>
        <dbReference type="ARBA" id="ARBA00004613"/>
    </source>
</evidence>
<evidence type="ECO:0000259" key="12">
    <source>
        <dbReference type="Pfam" id="PF22842"/>
    </source>
</evidence>
<keyword evidence="3" id="KW-0964">Secreted</keyword>
<evidence type="ECO:0000256" key="8">
    <source>
        <dbReference type="ARBA" id="ARBA00038263"/>
    </source>
</evidence>
<dbReference type="Gene3D" id="2.60.120.560">
    <property type="entry name" value="Exo-inulinase, domain 1"/>
    <property type="match status" value="1"/>
</dbReference>
<gene>
    <name evidence="15" type="ORF">GCM10007216_13350</name>
</gene>
<keyword evidence="5 10" id="KW-0732">Signal</keyword>
<dbReference type="Pfam" id="PF25849">
    <property type="entry name" value="PelX_N"/>
    <property type="match status" value="2"/>
</dbReference>
<evidence type="ECO:0000256" key="7">
    <source>
        <dbReference type="ARBA" id="ARBA00023239"/>
    </source>
</evidence>
<feature type="domain" description="Ig-like" evidence="11">
    <location>
        <begin position="235"/>
        <end position="300"/>
    </location>
</feature>
<feature type="domain" description="Pectate disaccharide-lyase-like N-terminal" evidence="13">
    <location>
        <begin position="597"/>
        <end position="779"/>
    </location>
</feature>
<dbReference type="RefSeq" id="WP_062441807.1">
    <property type="nucleotide sequence ID" value="NZ_BMCJ01000002.1"/>
</dbReference>
<dbReference type="PANTHER" id="PTHR40088">
    <property type="entry name" value="PECTATE LYASE (EUROFUNG)"/>
    <property type="match status" value="1"/>
</dbReference>
<keyword evidence="4" id="KW-0479">Metal-binding</keyword>
<dbReference type="Pfam" id="PF22842">
    <property type="entry name" value="Pel9A-like_beta_helix"/>
    <property type="match status" value="1"/>
</dbReference>
<feature type="domain" description="Ig-like" evidence="11">
    <location>
        <begin position="484"/>
        <end position="555"/>
    </location>
</feature>
<dbReference type="Proteomes" id="UP000619534">
    <property type="component" value="Unassembled WGS sequence"/>
</dbReference>
<proteinExistence type="inferred from homology"/>
<evidence type="ECO:0008006" key="17">
    <source>
        <dbReference type="Google" id="ProtNLM"/>
    </source>
</evidence>
<evidence type="ECO:0000256" key="6">
    <source>
        <dbReference type="ARBA" id="ARBA00022837"/>
    </source>
</evidence>
<feature type="domain" description="Pectate disaccharide-lyase-like central Ig-like" evidence="14">
    <location>
        <begin position="799"/>
        <end position="882"/>
    </location>
</feature>
<dbReference type="Gene3D" id="2.60.40.3630">
    <property type="match status" value="4"/>
</dbReference>
<dbReference type="InterPro" id="IPR012334">
    <property type="entry name" value="Pectin_lyas_fold"/>
</dbReference>
<dbReference type="Pfam" id="PF07523">
    <property type="entry name" value="Big_3"/>
    <property type="match status" value="3"/>
</dbReference>
<evidence type="ECO:0000313" key="16">
    <source>
        <dbReference type="Proteomes" id="UP000619534"/>
    </source>
</evidence>
<dbReference type="SUPFAM" id="SSF51126">
    <property type="entry name" value="Pectin lyase-like"/>
    <property type="match status" value="1"/>
</dbReference>
<dbReference type="EMBL" id="BMCJ01000002">
    <property type="protein sequence ID" value="GGC84045.1"/>
    <property type="molecule type" value="Genomic_DNA"/>
</dbReference>
<feature type="domain" description="Ig-like" evidence="11">
    <location>
        <begin position="407"/>
        <end position="472"/>
    </location>
</feature>
<keyword evidence="6" id="KW-0106">Calcium</keyword>
<keyword evidence="16" id="KW-1185">Reference proteome</keyword>
<dbReference type="Gene3D" id="2.160.20.10">
    <property type="entry name" value="Single-stranded right-handed beta-helix, Pectin lyase-like"/>
    <property type="match status" value="1"/>
</dbReference>
<dbReference type="InterPro" id="IPR011050">
    <property type="entry name" value="Pectin_lyase_fold/virulence"/>
</dbReference>
<dbReference type="Pfam" id="PF25850">
    <property type="entry name" value="PelX_Ig"/>
    <property type="match status" value="1"/>
</dbReference>
<dbReference type="InterPro" id="IPR022038">
    <property type="entry name" value="Ig-like_bact"/>
</dbReference>
<keyword evidence="7" id="KW-0456">Lyase</keyword>
<feature type="region of interest" description="Disordered" evidence="9">
    <location>
        <begin position="689"/>
        <end position="714"/>
    </location>
</feature>
<evidence type="ECO:0000259" key="11">
    <source>
        <dbReference type="Pfam" id="PF07523"/>
    </source>
</evidence>
<evidence type="ECO:0000256" key="4">
    <source>
        <dbReference type="ARBA" id="ARBA00022723"/>
    </source>
</evidence>